<organism evidence="1 2">
    <name type="scientific">Anaerofustis stercorihominis</name>
    <dbReference type="NCBI Taxonomy" id="214853"/>
    <lineage>
        <taxon>Bacteria</taxon>
        <taxon>Bacillati</taxon>
        <taxon>Bacillota</taxon>
        <taxon>Clostridia</taxon>
        <taxon>Eubacteriales</taxon>
        <taxon>Eubacteriaceae</taxon>
        <taxon>Anaerofustis</taxon>
    </lineage>
</organism>
<dbReference type="GO" id="GO:0008168">
    <property type="term" value="F:methyltransferase activity"/>
    <property type="evidence" value="ECO:0007669"/>
    <property type="project" value="UniProtKB-KW"/>
</dbReference>
<dbReference type="SUPFAM" id="SSF53335">
    <property type="entry name" value="S-adenosyl-L-methionine-dependent methyltransferases"/>
    <property type="match status" value="1"/>
</dbReference>
<keyword evidence="1" id="KW-0489">Methyltransferase</keyword>
<dbReference type="RefSeq" id="WP_117532288.1">
    <property type="nucleotide sequence ID" value="NZ_QUSM01000003.1"/>
</dbReference>
<dbReference type="InterPro" id="IPR010719">
    <property type="entry name" value="MnmM_MeTrfase"/>
</dbReference>
<dbReference type="InterPro" id="IPR029063">
    <property type="entry name" value="SAM-dependent_MTases_sf"/>
</dbReference>
<comment type="caution">
    <text evidence="1">The sequence shown here is derived from an EMBL/GenBank/DDBJ whole genome shotgun (WGS) entry which is preliminary data.</text>
</comment>
<name>A0A3E3DZV6_9FIRM</name>
<evidence type="ECO:0000313" key="2">
    <source>
        <dbReference type="Proteomes" id="UP000261212"/>
    </source>
</evidence>
<dbReference type="Gene3D" id="3.40.50.150">
    <property type="entry name" value="Vaccinia Virus protein VP39"/>
    <property type="match status" value="1"/>
</dbReference>
<reference evidence="1 2" key="1">
    <citation type="submission" date="2018-08" db="EMBL/GenBank/DDBJ databases">
        <title>A genome reference for cultivated species of the human gut microbiota.</title>
        <authorList>
            <person name="Zou Y."/>
            <person name="Xue W."/>
            <person name="Luo G."/>
        </authorList>
    </citation>
    <scope>NUCLEOTIDE SEQUENCE [LARGE SCALE GENOMIC DNA]</scope>
    <source>
        <strain evidence="1 2">AM25-6</strain>
    </source>
</reference>
<evidence type="ECO:0000313" key="1">
    <source>
        <dbReference type="EMBL" id="RGD74606.1"/>
    </source>
</evidence>
<dbReference type="GO" id="GO:0032259">
    <property type="term" value="P:methylation"/>
    <property type="evidence" value="ECO:0007669"/>
    <property type="project" value="UniProtKB-KW"/>
</dbReference>
<sequence length="185" mass="20692">MFNNVTEITNFIIDNKVVSGNIVLDMTMGNGNDTLYLSKKVGEKGRVYAFDIQREAVKNTKKLLDENRINNAVLINDSHENVLNYVTDKIDFAVYNLGYLPGGDKKIVTKSSSSVKSIEEVLTVLNNDGIIVICAYVGHEGGMEEYKNILSFVSSLSKSNFNVTKLEHTNRKPVSPKMIIIERIK</sequence>
<dbReference type="CDD" id="cd02440">
    <property type="entry name" value="AdoMet_MTases"/>
    <property type="match status" value="1"/>
</dbReference>
<proteinExistence type="predicted"/>
<dbReference type="EMBL" id="QUSM01000003">
    <property type="protein sequence ID" value="RGD74606.1"/>
    <property type="molecule type" value="Genomic_DNA"/>
</dbReference>
<protein>
    <submittedName>
        <fullName evidence="1">Methyltransferase domain-containing protein</fullName>
    </submittedName>
</protein>
<dbReference type="Proteomes" id="UP000261212">
    <property type="component" value="Unassembled WGS sequence"/>
</dbReference>
<gene>
    <name evidence="1" type="ORF">DW687_07560</name>
</gene>
<dbReference type="Pfam" id="PF06962">
    <property type="entry name" value="rRNA_methylase"/>
    <property type="match status" value="1"/>
</dbReference>
<dbReference type="PANTHER" id="PTHR35276:SF1">
    <property type="entry name" value="TRNA (MNM(5)S(2)U34)-METHYLTRANSFERASE, CHLOROPLASTIC"/>
    <property type="match status" value="1"/>
</dbReference>
<keyword evidence="1" id="KW-0808">Transferase</keyword>
<dbReference type="AlphaFoldDB" id="A0A3E3DZV6"/>
<dbReference type="PANTHER" id="PTHR35276">
    <property type="entry name" value="S-ADENOSYL-L-METHIONINE-DEPENDENT METHYLTRANSFERASES SUPERFAMILY PROTEIN"/>
    <property type="match status" value="1"/>
</dbReference>
<accession>A0A3E3DZV6</accession>